<accession>A0ACB8Y3M1</accession>
<name>A0ACB8Y3M1_ARCLA</name>
<reference evidence="2" key="1">
    <citation type="journal article" date="2022" name="Mol. Ecol. Resour.">
        <title>The genomes of chicory, endive, great burdock and yacon provide insights into Asteraceae palaeo-polyploidization history and plant inulin production.</title>
        <authorList>
            <person name="Fan W."/>
            <person name="Wang S."/>
            <person name="Wang H."/>
            <person name="Wang A."/>
            <person name="Jiang F."/>
            <person name="Liu H."/>
            <person name="Zhao H."/>
            <person name="Xu D."/>
            <person name="Zhang Y."/>
        </authorList>
    </citation>
    <scope>NUCLEOTIDE SEQUENCE [LARGE SCALE GENOMIC DNA]</scope>
    <source>
        <strain evidence="2">cv. Niubang</strain>
    </source>
</reference>
<evidence type="ECO:0000313" key="2">
    <source>
        <dbReference type="Proteomes" id="UP001055879"/>
    </source>
</evidence>
<organism evidence="1 2">
    <name type="scientific">Arctium lappa</name>
    <name type="common">Greater burdock</name>
    <name type="synonym">Lappa major</name>
    <dbReference type="NCBI Taxonomy" id="4217"/>
    <lineage>
        <taxon>Eukaryota</taxon>
        <taxon>Viridiplantae</taxon>
        <taxon>Streptophyta</taxon>
        <taxon>Embryophyta</taxon>
        <taxon>Tracheophyta</taxon>
        <taxon>Spermatophyta</taxon>
        <taxon>Magnoliopsida</taxon>
        <taxon>eudicotyledons</taxon>
        <taxon>Gunneridae</taxon>
        <taxon>Pentapetalae</taxon>
        <taxon>asterids</taxon>
        <taxon>campanulids</taxon>
        <taxon>Asterales</taxon>
        <taxon>Asteraceae</taxon>
        <taxon>Carduoideae</taxon>
        <taxon>Cardueae</taxon>
        <taxon>Arctiinae</taxon>
        <taxon>Arctium</taxon>
    </lineage>
</organism>
<protein>
    <submittedName>
        <fullName evidence="1">Uncharacterized protein</fullName>
    </submittedName>
</protein>
<sequence length="117" mass="12939">MVKARSPKIYADKDMSTVKKMQVGVNKLVDIVGGILGPKRHDLMLMSKNGSLNTVNDGFSATKETYILRLPNSNALQGEDQTMSIVAERVWRLQIDFTDSRFLLGVSPSREIAASIL</sequence>
<proteinExistence type="predicted"/>
<dbReference type="EMBL" id="CM042060">
    <property type="protein sequence ID" value="KAI3678200.1"/>
    <property type="molecule type" value="Genomic_DNA"/>
</dbReference>
<keyword evidence="2" id="KW-1185">Reference proteome</keyword>
<dbReference type="Proteomes" id="UP001055879">
    <property type="component" value="Linkage Group LG14"/>
</dbReference>
<reference evidence="1 2" key="2">
    <citation type="journal article" date="2022" name="Mol. Ecol. Resour.">
        <title>The genomes of chicory, endive, great burdock and yacon provide insights into Asteraceae paleo-polyploidization history and plant inulin production.</title>
        <authorList>
            <person name="Fan W."/>
            <person name="Wang S."/>
            <person name="Wang H."/>
            <person name="Wang A."/>
            <person name="Jiang F."/>
            <person name="Liu H."/>
            <person name="Zhao H."/>
            <person name="Xu D."/>
            <person name="Zhang Y."/>
        </authorList>
    </citation>
    <scope>NUCLEOTIDE SEQUENCE [LARGE SCALE GENOMIC DNA]</scope>
    <source>
        <strain evidence="2">cv. Niubang</strain>
    </source>
</reference>
<evidence type="ECO:0000313" key="1">
    <source>
        <dbReference type="EMBL" id="KAI3678200.1"/>
    </source>
</evidence>
<gene>
    <name evidence="1" type="ORF">L6452_37485</name>
</gene>
<comment type="caution">
    <text evidence="1">The sequence shown here is derived from an EMBL/GenBank/DDBJ whole genome shotgun (WGS) entry which is preliminary data.</text>
</comment>